<name>A0A9P4Q1B9_9PEZI</name>
<organism evidence="1 2">
    <name type="scientific">Polychaeton citri CBS 116435</name>
    <dbReference type="NCBI Taxonomy" id="1314669"/>
    <lineage>
        <taxon>Eukaryota</taxon>
        <taxon>Fungi</taxon>
        <taxon>Dikarya</taxon>
        <taxon>Ascomycota</taxon>
        <taxon>Pezizomycotina</taxon>
        <taxon>Dothideomycetes</taxon>
        <taxon>Dothideomycetidae</taxon>
        <taxon>Capnodiales</taxon>
        <taxon>Capnodiaceae</taxon>
        <taxon>Polychaeton</taxon>
    </lineage>
</organism>
<comment type="caution">
    <text evidence="1">The sequence shown here is derived from an EMBL/GenBank/DDBJ whole genome shotgun (WGS) entry which is preliminary data.</text>
</comment>
<proteinExistence type="predicted"/>
<dbReference type="Proteomes" id="UP000799441">
    <property type="component" value="Unassembled WGS sequence"/>
</dbReference>
<reference evidence="1" key="1">
    <citation type="journal article" date="2020" name="Stud. Mycol.">
        <title>101 Dothideomycetes genomes: a test case for predicting lifestyles and emergence of pathogens.</title>
        <authorList>
            <person name="Haridas S."/>
            <person name="Albert R."/>
            <person name="Binder M."/>
            <person name="Bloem J."/>
            <person name="Labutti K."/>
            <person name="Salamov A."/>
            <person name="Andreopoulos B."/>
            <person name="Baker S."/>
            <person name="Barry K."/>
            <person name="Bills G."/>
            <person name="Bluhm B."/>
            <person name="Cannon C."/>
            <person name="Castanera R."/>
            <person name="Culley D."/>
            <person name="Daum C."/>
            <person name="Ezra D."/>
            <person name="Gonzalez J."/>
            <person name="Henrissat B."/>
            <person name="Kuo A."/>
            <person name="Liang C."/>
            <person name="Lipzen A."/>
            <person name="Lutzoni F."/>
            <person name="Magnuson J."/>
            <person name="Mondo S."/>
            <person name="Nolan M."/>
            <person name="Ohm R."/>
            <person name="Pangilinan J."/>
            <person name="Park H.-J."/>
            <person name="Ramirez L."/>
            <person name="Alfaro M."/>
            <person name="Sun H."/>
            <person name="Tritt A."/>
            <person name="Yoshinaga Y."/>
            <person name="Zwiers L.-H."/>
            <person name="Turgeon B."/>
            <person name="Goodwin S."/>
            <person name="Spatafora J."/>
            <person name="Crous P."/>
            <person name="Grigoriev I."/>
        </authorList>
    </citation>
    <scope>NUCLEOTIDE SEQUENCE</scope>
    <source>
        <strain evidence="1">CBS 116435</strain>
    </source>
</reference>
<accession>A0A9P4Q1B9</accession>
<sequence>MAQQCYFGPGAVNRGPSELVPCKNDGQSACCLLGDTCFSGNACYNYDSGNLYQYGCTDINYEDESCPPKCGFSPGLSPWTALEYCKDLSGVNDTWICHAPESCGCDWGDPTYDLLKLAPRGCSAMGSDARVALYAPETLAPYVSLPASIGGSTGYYSPTVVNGTKTWFSTSVSGCKLTISHVDTLLLLCKRKAD</sequence>
<protein>
    <submittedName>
        <fullName evidence="1">Uncharacterized protein</fullName>
    </submittedName>
</protein>
<evidence type="ECO:0000313" key="2">
    <source>
        <dbReference type="Proteomes" id="UP000799441"/>
    </source>
</evidence>
<dbReference type="OrthoDB" id="4148662at2759"/>
<keyword evidence="2" id="KW-1185">Reference proteome</keyword>
<gene>
    <name evidence="1" type="ORF">K431DRAFT_126324</name>
</gene>
<dbReference type="AlphaFoldDB" id="A0A9P4Q1B9"/>
<evidence type="ECO:0000313" key="1">
    <source>
        <dbReference type="EMBL" id="KAF2718772.1"/>
    </source>
</evidence>
<dbReference type="EMBL" id="MU003820">
    <property type="protein sequence ID" value="KAF2718772.1"/>
    <property type="molecule type" value="Genomic_DNA"/>
</dbReference>